<evidence type="ECO:0000256" key="3">
    <source>
        <dbReference type="ARBA" id="ARBA00022676"/>
    </source>
</evidence>
<keyword evidence="4" id="KW-0812">Transmembrane</keyword>
<comment type="subcellular location">
    <subcellularLocation>
        <location evidence="1">Golgi apparatus membrane</location>
        <topology evidence="1">Single-pass type II membrane protein</topology>
    </subcellularLocation>
</comment>
<keyword evidence="5" id="KW-0333">Golgi apparatus</keyword>
<evidence type="ECO:0000256" key="2">
    <source>
        <dbReference type="ARBA" id="ARBA00010271"/>
    </source>
</evidence>
<keyword evidence="4" id="KW-0735">Signal-anchor</keyword>
<evidence type="ECO:0000256" key="4">
    <source>
        <dbReference type="ARBA" id="ARBA00022968"/>
    </source>
</evidence>
<dbReference type="GO" id="GO:0000139">
    <property type="term" value="C:Golgi membrane"/>
    <property type="evidence" value="ECO:0007669"/>
    <property type="project" value="UniProtKB-SubCell"/>
</dbReference>
<keyword evidence="3" id="KW-0808">Transferase</keyword>
<keyword evidence="8" id="KW-1185">Reference proteome</keyword>
<keyword evidence="3" id="KW-0328">Glycosyltransferase</keyword>
<sequence>MLQTKSSRNFHLRREVACIPVEHYQGRTIRSRTNGEDLTRARRCRFRQRESRFPQNQHLQPIQLLAMADPTSIPTHLLLLLSSLLFTTSLSDPCAGRRIHILPLPPRFNSDLLSLCNASFLALSDSPPFCDSFENQFLGPRIQDRSPCLFRSDPRLLEPLFHHRLQSSYPCLTPSASQADAVFLPYYASLDALPFLFSPPLFNSSPSHGLSLHQYLRSDHPGLLSRRHGYDLFLILSGVAWDYNQKPNADPVLWGTSFLQLPEFVNFTILTLESRPWPWQEHAIPYMTSFHPSSLPRLNDWLSRAARSTRTTLMLFAGGGASVKAAASPTSRPNIRSTIISQCANRTNMCTLVDCSAGVCTRDPILYIIPMLKSKFCLQPPGDTPTRRSTFSSIITGCIPVFFESTSAKKQYGWHLPKSRYDEFSVYISKEDVVFGGVRIADVLEAIPEEKVRRMRDKVLELAPRVMYIDHRSGDDFKGVKDAFDLAIDGALRQIQRRVQVLEKGDSNQIYFIDDEVGEVQSAFGF</sequence>
<dbReference type="GO" id="GO:0016757">
    <property type="term" value="F:glycosyltransferase activity"/>
    <property type="evidence" value="ECO:0007669"/>
    <property type="project" value="UniProtKB-KW"/>
</dbReference>
<dbReference type="Pfam" id="PF03016">
    <property type="entry name" value="Exostosin_GT47"/>
    <property type="match status" value="1"/>
</dbReference>
<protein>
    <submittedName>
        <fullName evidence="7">Exostosin family protein</fullName>
    </submittedName>
</protein>
<dbReference type="PANTHER" id="PTHR11062:SF58">
    <property type="entry name" value="XYLOGLUCAN GALACTOSYLTRANSFERASE GT19-RELATED"/>
    <property type="match status" value="1"/>
</dbReference>
<dbReference type="AlphaFoldDB" id="A0AAV8EBM7"/>
<comment type="similarity">
    <text evidence="2">Belongs to the glycosyltransferase 47 family.</text>
</comment>
<reference evidence="7" key="1">
    <citation type="submission" date="2022-08" db="EMBL/GenBank/DDBJ databases">
        <authorList>
            <person name="Marques A."/>
        </authorList>
    </citation>
    <scope>NUCLEOTIDE SEQUENCE</scope>
    <source>
        <strain evidence="7">RhyPub2mFocal</strain>
        <tissue evidence="7">Leaves</tissue>
    </source>
</reference>
<comment type="caution">
    <text evidence="7">The sequence shown here is derived from an EMBL/GenBank/DDBJ whole genome shotgun (WGS) entry which is preliminary data.</text>
</comment>
<name>A0AAV8EBM7_9POAL</name>
<dbReference type="Proteomes" id="UP001140206">
    <property type="component" value="Chromosome 3"/>
</dbReference>
<evidence type="ECO:0000313" key="8">
    <source>
        <dbReference type="Proteomes" id="UP001140206"/>
    </source>
</evidence>
<evidence type="ECO:0000259" key="6">
    <source>
        <dbReference type="Pfam" id="PF03016"/>
    </source>
</evidence>
<dbReference type="InterPro" id="IPR040911">
    <property type="entry name" value="Exostosin_GT47"/>
</dbReference>
<dbReference type="PANTHER" id="PTHR11062">
    <property type="entry name" value="EXOSTOSIN HEPARAN SULFATE GLYCOSYLTRANSFERASE -RELATED"/>
    <property type="match status" value="1"/>
</dbReference>
<accession>A0AAV8EBM7</accession>
<feature type="domain" description="Exostosin GT47" evidence="6">
    <location>
        <begin position="94"/>
        <end position="435"/>
    </location>
</feature>
<proteinExistence type="inferred from homology"/>
<gene>
    <name evidence="7" type="ORF">LUZ62_061996</name>
</gene>
<dbReference type="InterPro" id="IPR004263">
    <property type="entry name" value="Exostosin"/>
</dbReference>
<evidence type="ECO:0000256" key="1">
    <source>
        <dbReference type="ARBA" id="ARBA00004323"/>
    </source>
</evidence>
<evidence type="ECO:0000256" key="5">
    <source>
        <dbReference type="ARBA" id="ARBA00023034"/>
    </source>
</evidence>
<evidence type="ECO:0000313" key="7">
    <source>
        <dbReference type="EMBL" id="KAJ4777739.1"/>
    </source>
</evidence>
<organism evidence="7 8">
    <name type="scientific">Rhynchospora pubera</name>
    <dbReference type="NCBI Taxonomy" id="906938"/>
    <lineage>
        <taxon>Eukaryota</taxon>
        <taxon>Viridiplantae</taxon>
        <taxon>Streptophyta</taxon>
        <taxon>Embryophyta</taxon>
        <taxon>Tracheophyta</taxon>
        <taxon>Spermatophyta</taxon>
        <taxon>Magnoliopsida</taxon>
        <taxon>Liliopsida</taxon>
        <taxon>Poales</taxon>
        <taxon>Cyperaceae</taxon>
        <taxon>Cyperoideae</taxon>
        <taxon>Rhynchosporeae</taxon>
        <taxon>Rhynchospora</taxon>
    </lineage>
</organism>
<dbReference type="EMBL" id="JAMFTS010000003">
    <property type="protein sequence ID" value="KAJ4777739.1"/>
    <property type="molecule type" value="Genomic_DNA"/>
</dbReference>